<dbReference type="Pfam" id="PF07731">
    <property type="entry name" value="Cu-oxidase_2"/>
    <property type="match status" value="1"/>
</dbReference>
<feature type="transmembrane region" description="Helical" evidence="4">
    <location>
        <begin position="68"/>
        <end position="89"/>
    </location>
</feature>
<keyword evidence="4" id="KW-0472">Membrane</keyword>
<dbReference type="InterPro" id="IPR033138">
    <property type="entry name" value="Cu_oxidase_CS"/>
</dbReference>
<evidence type="ECO:0000313" key="7">
    <source>
        <dbReference type="Proteomes" id="UP001165289"/>
    </source>
</evidence>
<feature type="transmembrane region" description="Helical" evidence="4">
    <location>
        <begin position="121"/>
        <end position="144"/>
    </location>
</feature>
<gene>
    <name evidence="6" type="ORF">LOD99_13388</name>
</gene>
<dbReference type="InterPro" id="IPR045087">
    <property type="entry name" value="Cu-oxidase_fam"/>
</dbReference>
<dbReference type="InterPro" id="IPR002355">
    <property type="entry name" value="Cu_oxidase_Cu_BS"/>
</dbReference>
<dbReference type="Proteomes" id="UP001165289">
    <property type="component" value="Unassembled WGS sequence"/>
</dbReference>
<feature type="domain" description="Plastocyanin-like" evidence="5">
    <location>
        <begin position="41"/>
        <end position="90"/>
    </location>
</feature>
<keyword evidence="2" id="KW-0560">Oxidoreductase</keyword>
<name>A0AAV7KKL1_9METZ</name>
<dbReference type="EMBL" id="JAKMXF010000011">
    <property type="protein sequence ID" value="KAI6661515.1"/>
    <property type="molecule type" value="Genomic_DNA"/>
</dbReference>
<accession>A0AAV7KKL1</accession>
<evidence type="ECO:0000259" key="5">
    <source>
        <dbReference type="Pfam" id="PF07731"/>
    </source>
</evidence>
<keyword evidence="3" id="KW-0186">Copper</keyword>
<proteinExistence type="predicted"/>
<dbReference type="AlphaFoldDB" id="A0AAV7KKL1"/>
<evidence type="ECO:0000313" key="6">
    <source>
        <dbReference type="EMBL" id="KAI6661515.1"/>
    </source>
</evidence>
<organism evidence="6 7">
    <name type="scientific">Oopsacas minuta</name>
    <dbReference type="NCBI Taxonomy" id="111878"/>
    <lineage>
        <taxon>Eukaryota</taxon>
        <taxon>Metazoa</taxon>
        <taxon>Porifera</taxon>
        <taxon>Hexactinellida</taxon>
        <taxon>Hexasterophora</taxon>
        <taxon>Lyssacinosida</taxon>
        <taxon>Leucopsacidae</taxon>
        <taxon>Oopsacas</taxon>
    </lineage>
</organism>
<dbReference type="InterPro" id="IPR011706">
    <property type="entry name" value="Cu-oxidase_C"/>
</dbReference>
<reference evidence="6 7" key="1">
    <citation type="journal article" date="2023" name="BMC Biol.">
        <title>The compact genome of the sponge Oopsacas minuta (Hexactinellida) is lacking key metazoan core genes.</title>
        <authorList>
            <person name="Santini S."/>
            <person name="Schenkelaars Q."/>
            <person name="Jourda C."/>
            <person name="Duchesne M."/>
            <person name="Belahbib H."/>
            <person name="Rocher C."/>
            <person name="Selva M."/>
            <person name="Riesgo A."/>
            <person name="Vervoort M."/>
            <person name="Leys S.P."/>
            <person name="Kodjabachian L."/>
            <person name="Le Bivic A."/>
            <person name="Borchiellini C."/>
            <person name="Claverie J.M."/>
            <person name="Renard E."/>
        </authorList>
    </citation>
    <scope>NUCLEOTIDE SEQUENCE [LARGE SCALE GENOMIC DNA]</scope>
    <source>
        <strain evidence="6">SPO-2</strain>
    </source>
</reference>
<dbReference type="InterPro" id="IPR008972">
    <property type="entry name" value="Cupredoxin"/>
</dbReference>
<sequence>MDNSDINCADRTCTEPYCFPPHCTRPSWSDSFISDISIDDHSPLKDTAIIPAGGYLVVRIISNNPGTWFLHCHILSHAIGGMAMILNVASDHQNPPSEGFPKCGNFDFDTNEFYEKFEFSAGYQMTSSFVFVMAITLSILFLWLQLPL</sequence>
<dbReference type="PROSITE" id="PS00080">
    <property type="entry name" value="MULTICOPPER_OXIDASE2"/>
    <property type="match status" value="1"/>
</dbReference>
<keyword evidence="7" id="KW-1185">Reference proteome</keyword>
<keyword evidence="1" id="KW-0479">Metal-binding</keyword>
<comment type="caution">
    <text evidence="6">The sequence shown here is derived from an EMBL/GenBank/DDBJ whole genome shotgun (WGS) entry which is preliminary data.</text>
</comment>
<dbReference type="GO" id="GO:0005507">
    <property type="term" value="F:copper ion binding"/>
    <property type="evidence" value="ECO:0007669"/>
    <property type="project" value="InterPro"/>
</dbReference>
<keyword evidence="4" id="KW-0812">Transmembrane</keyword>
<evidence type="ECO:0000256" key="3">
    <source>
        <dbReference type="ARBA" id="ARBA00023008"/>
    </source>
</evidence>
<dbReference type="PANTHER" id="PTHR11709:SF394">
    <property type="entry name" value="FI03373P-RELATED"/>
    <property type="match status" value="1"/>
</dbReference>
<dbReference type="PANTHER" id="PTHR11709">
    <property type="entry name" value="MULTI-COPPER OXIDASE"/>
    <property type="match status" value="1"/>
</dbReference>
<dbReference type="SUPFAM" id="SSF49503">
    <property type="entry name" value="Cupredoxins"/>
    <property type="match status" value="1"/>
</dbReference>
<evidence type="ECO:0000256" key="2">
    <source>
        <dbReference type="ARBA" id="ARBA00023002"/>
    </source>
</evidence>
<evidence type="ECO:0000256" key="4">
    <source>
        <dbReference type="SAM" id="Phobius"/>
    </source>
</evidence>
<evidence type="ECO:0000256" key="1">
    <source>
        <dbReference type="ARBA" id="ARBA00022723"/>
    </source>
</evidence>
<dbReference type="GO" id="GO:0016491">
    <property type="term" value="F:oxidoreductase activity"/>
    <property type="evidence" value="ECO:0007669"/>
    <property type="project" value="UniProtKB-KW"/>
</dbReference>
<dbReference type="PROSITE" id="PS00079">
    <property type="entry name" value="MULTICOPPER_OXIDASE1"/>
    <property type="match status" value="1"/>
</dbReference>
<dbReference type="Gene3D" id="2.60.40.420">
    <property type="entry name" value="Cupredoxins - blue copper proteins"/>
    <property type="match status" value="1"/>
</dbReference>
<keyword evidence="4" id="KW-1133">Transmembrane helix</keyword>
<protein>
    <recommendedName>
        <fullName evidence="5">Plastocyanin-like domain-containing protein</fullName>
    </recommendedName>
</protein>